<dbReference type="InterPro" id="IPR050679">
    <property type="entry name" value="Bact_HTH_transcr_reg"/>
</dbReference>
<dbReference type="PROSITE" id="PS50949">
    <property type="entry name" value="HTH_GNTR"/>
    <property type="match status" value="1"/>
</dbReference>
<dbReference type="Pfam" id="PF00392">
    <property type="entry name" value="GntR"/>
    <property type="match status" value="1"/>
</dbReference>
<dbReference type="OrthoDB" id="9815017at2"/>
<dbReference type="InterPro" id="IPR036388">
    <property type="entry name" value="WH-like_DNA-bd_sf"/>
</dbReference>
<protein>
    <submittedName>
        <fullName evidence="5">GntR family transcriptional regulator</fullName>
    </submittedName>
</protein>
<dbReference type="PANTHER" id="PTHR44846:SF1">
    <property type="entry name" value="MANNOSYL-D-GLYCERATE TRANSPORT_METABOLISM SYSTEM REPRESSOR MNGR-RELATED"/>
    <property type="match status" value="1"/>
</dbReference>
<reference evidence="6" key="1">
    <citation type="submission" date="2016-10" db="EMBL/GenBank/DDBJ databases">
        <authorList>
            <person name="Varghese N."/>
            <person name="Submissions S."/>
        </authorList>
    </citation>
    <scope>NUCLEOTIDE SEQUENCE [LARGE SCALE GENOMIC DNA]</scope>
    <source>
        <strain evidence="6">CGMCC 1.6199</strain>
    </source>
</reference>
<dbReference type="GO" id="GO:0045892">
    <property type="term" value="P:negative regulation of DNA-templated transcription"/>
    <property type="evidence" value="ECO:0007669"/>
    <property type="project" value="TreeGrafter"/>
</dbReference>
<sequence length="240" mass="27583">MVDKNSPLPIYYQLEEEIKQLIKTEQLKPGELLPSEREYAEKHHISRMTVRQAINNLAAEGLLFRQKGKGTFVAEQKFEQNLQGLTSFSEDMRARGLKPSSKLVSFERIEADEKLAANLAVQVGAPIFKIERIRMADQAPLAVETIYTSEKIVGNMTREDFAPSFYDYIENTLGFTIKHANQEIESALANEKEIKHLQLDPGDPVLLIERLTYLSNDEPFEYVKSAYRADKYKFKLHMPR</sequence>
<dbReference type="STRING" id="482461.SAMN05216244_1942"/>
<evidence type="ECO:0000259" key="4">
    <source>
        <dbReference type="PROSITE" id="PS50949"/>
    </source>
</evidence>
<dbReference type="SMART" id="SM00345">
    <property type="entry name" value="HTH_GNTR"/>
    <property type="match status" value="1"/>
</dbReference>
<dbReference type="CDD" id="cd07377">
    <property type="entry name" value="WHTH_GntR"/>
    <property type="match status" value="1"/>
</dbReference>
<keyword evidence="6" id="KW-1185">Reference proteome</keyword>
<dbReference type="EMBL" id="FNHF01000002">
    <property type="protein sequence ID" value="SDM21307.1"/>
    <property type="molecule type" value="Genomic_DNA"/>
</dbReference>
<keyword evidence="1" id="KW-0805">Transcription regulation</keyword>
<dbReference type="Proteomes" id="UP000182347">
    <property type="component" value="Unassembled WGS sequence"/>
</dbReference>
<dbReference type="InterPro" id="IPR000524">
    <property type="entry name" value="Tscrpt_reg_HTH_GntR"/>
</dbReference>
<gene>
    <name evidence="5" type="ORF">SAMN05216244_1942</name>
</gene>
<dbReference type="Gene3D" id="1.10.10.10">
    <property type="entry name" value="Winged helix-like DNA-binding domain superfamily/Winged helix DNA-binding domain"/>
    <property type="match status" value="1"/>
</dbReference>
<dbReference type="Gene3D" id="3.40.1410.10">
    <property type="entry name" value="Chorismate lyase-like"/>
    <property type="match status" value="1"/>
</dbReference>
<accession>A0A1G9REQ3</accession>
<evidence type="ECO:0000256" key="2">
    <source>
        <dbReference type="ARBA" id="ARBA00023125"/>
    </source>
</evidence>
<dbReference type="GO" id="GO:0003700">
    <property type="term" value="F:DNA-binding transcription factor activity"/>
    <property type="evidence" value="ECO:0007669"/>
    <property type="project" value="InterPro"/>
</dbReference>
<dbReference type="SMART" id="SM00866">
    <property type="entry name" value="UTRA"/>
    <property type="match status" value="1"/>
</dbReference>
<evidence type="ECO:0000256" key="3">
    <source>
        <dbReference type="ARBA" id="ARBA00023163"/>
    </source>
</evidence>
<dbReference type="FunFam" id="1.10.10.10:FF:000079">
    <property type="entry name" value="GntR family transcriptional regulator"/>
    <property type="match status" value="1"/>
</dbReference>
<dbReference type="RefSeq" id="WP_074598619.1">
    <property type="nucleotide sequence ID" value="NZ_FNHF01000002.1"/>
</dbReference>
<organism evidence="5 6">
    <name type="scientific">Sediminibacillus halophilus</name>
    <dbReference type="NCBI Taxonomy" id="482461"/>
    <lineage>
        <taxon>Bacteria</taxon>
        <taxon>Bacillati</taxon>
        <taxon>Bacillota</taxon>
        <taxon>Bacilli</taxon>
        <taxon>Bacillales</taxon>
        <taxon>Bacillaceae</taxon>
        <taxon>Sediminibacillus</taxon>
    </lineage>
</organism>
<evidence type="ECO:0000313" key="5">
    <source>
        <dbReference type="EMBL" id="SDM21307.1"/>
    </source>
</evidence>
<evidence type="ECO:0000313" key="6">
    <source>
        <dbReference type="Proteomes" id="UP000182347"/>
    </source>
</evidence>
<name>A0A1G9REQ3_9BACI</name>
<dbReference type="PRINTS" id="PR00035">
    <property type="entry name" value="HTHGNTR"/>
</dbReference>
<feature type="domain" description="HTH gntR-type" evidence="4">
    <location>
        <begin position="8"/>
        <end position="76"/>
    </location>
</feature>
<dbReference type="InterPro" id="IPR011663">
    <property type="entry name" value="UTRA"/>
</dbReference>
<keyword evidence="3" id="KW-0804">Transcription</keyword>
<dbReference type="AlphaFoldDB" id="A0A1G9REQ3"/>
<dbReference type="Pfam" id="PF07702">
    <property type="entry name" value="UTRA"/>
    <property type="match status" value="1"/>
</dbReference>
<keyword evidence="2" id="KW-0238">DNA-binding</keyword>
<dbReference type="InterPro" id="IPR036390">
    <property type="entry name" value="WH_DNA-bd_sf"/>
</dbReference>
<dbReference type="InterPro" id="IPR028978">
    <property type="entry name" value="Chorismate_lyase_/UTRA_dom_sf"/>
</dbReference>
<dbReference type="SUPFAM" id="SSF64288">
    <property type="entry name" value="Chorismate lyase-like"/>
    <property type="match status" value="1"/>
</dbReference>
<dbReference type="GO" id="GO:0003677">
    <property type="term" value="F:DNA binding"/>
    <property type="evidence" value="ECO:0007669"/>
    <property type="project" value="UniProtKB-KW"/>
</dbReference>
<dbReference type="PANTHER" id="PTHR44846">
    <property type="entry name" value="MANNOSYL-D-GLYCERATE TRANSPORT/METABOLISM SYSTEM REPRESSOR MNGR-RELATED"/>
    <property type="match status" value="1"/>
</dbReference>
<proteinExistence type="predicted"/>
<dbReference type="SUPFAM" id="SSF46785">
    <property type="entry name" value="Winged helix' DNA-binding domain"/>
    <property type="match status" value="1"/>
</dbReference>
<evidence type="ECO:0000256" key="1">
    <source>
        <dbReference type="ARBA" id="ARBA00023015"/>
    </source>
</evidence>